<gene>
    <name evidence="2" type="ORF">H8S62_06595</name>
</gene>
<evidence type="ECO:0000313" key="2">
    <source>
        <dbReference type="EMBL" id="MBC5736678.1"/>
    </source>
</evidence>
<feature type="transmembrane region" description="Helical" evidence="1">
    <location>
        <begin position="68"/>
        <end position="87"/>
    </location>
</feature>
<protein>
    <submittedName>
        <fullName evidence="2">Uncharacterized protein</fullName>
    </submittedName>
</protein>
<keyword evidence="1" id="KW-0472">Membrane</keyword>
<comment type="caution">
    <text evidence="2">The sequence shown here is derived from an EMBL/GenBank/DDBJ whole genome shotgun (WGS) entry which is preliminary data.</text>
</comment>
<organism evidence="2 3">
    <name type="scientific">Lawsonibacter faecis</name>
    <dbReference type="NCBI Taxonomy" id="2763052"/>
    <lineage>
        <taxon>Bacteria</taxon>
        <taxon>Bacillati</taxon>
        <taxon>Bacillota</taxon>
        <taxon>Clostridia</taxon>
        <taxon>Eubacteriales</taxon>
        <taxon>Oscillospiraceae</taxon>
        <taxon>Lawsonibacter</taxon>
    </lineage>
</organism>
<proteinExistence type="predicted"/>
<accession>A0A8J6JAL5</accession>
<feature type="transmembrane region" description="Helical" evidence="1">
    <location>
        <begin position="93"/>
        <end position="112"/>
    </location>
</feature>
<keyword evidence="1" id="KW-1133">Transmembrane helix</keyword>
<reference evidence="2" key="1">
    <citation type="submission" date="2020-08" db="EMBL/GenBank/DDBJ databases">
        <title>Genome public.</title>
        <authorList>
            <person name="Liu C."/>
            <person name="Sun Q."/>
        </authorList>
    </citation>
    <scope>NUCLEOTIDE SEQUENCE</scope>
    <source>
        <strain evidence="2">NSJ-52</strain>
    </source>
</reference>
<dbReference type="AlphaFoldDB" id="A0A8J6JAL5"/>
<evidence type="ECO:0000256" key="1">
    <source>
        <dbReference type="SAM" id="Phobius"/>
    </source>
</evidence>
<evidence type="ECO:0000313" key="3">
    <source>
        <dbReference type="Proteomes" id="UP000607645"/>
    </source>
</evidence>
<dbReference type="Proteomes" id="UP000607645">
    <property type="component" value="Unassembled WGS sequence"/>
</dbReference>
<dbReference type="EMBL" id="JACOPQ010000004">
    <property type="protein sequence ID" value="MBC5736678.1"/>
    <property type="molecule type" value="Genomic_DNA"/>
</dbReference>
<keyword evidence="1" id="KW-0812">Transmembrane</keyword>
<feature type="transmembrane region" description="Helical" evidence="1">
    <location>
        <begin position="36"/>
        <end position="56"/>
    </location>
</feature>
<name>A0A8J6JAL5_9FIRM</name>
<dbReference type="RefSeq" id="WP_186918812.1">
    <property type="nucleotide sequence ID" value="NZ_JACOPQ010000004.1"/>
</dbReference>
<sequence>MYFQKMYKRRWSVWEVLFLIVFTTIIYFIAHVFGVFSSQANLFEFFAVLYAFTLIYQGLRVFRISHSIVAPLFFICGILLLSGVVFFSSRFWLPLSMPGMILALCCNIYLSWSGAQADN</sequence>
<feature type="transmembrane region" description="Helical" evidence="1">
    <location>
        <begin position="12"/>
        <end position="30"/>
    </location>
</feature>
<keyword evidence="3" id="KW-1185">Reference proteome</keyword>